<protein>
    <submittedName>
        <fullName evidence="1">Uncharacterized protein</fullName>
    </submittedName>
</protein>
<evidence type="ECO:0000313" key="1">
    <source>
        <dbReference type="EMBL" id="GIZ01302.1"/>
    </source>
</evidence>
<dbReference type="EMBL" id="BPLR01018651">
    <property type="protein sequence ID" value="GIZ01302.1"/>
    <property type="molecule type" value="Genomic_DNA"/>
</dbReference>
<reference evidence="1 2" key="1">
    <citation type="submission" date="2021-06" db="EMBL/GenBank/DDBJ databases">
        <title>Caerostris extrusa draft genome.</title>
        <authorList>
            <person name="Kono N."/>
            <person name="Arakawa K."/>
        </authorList>
    </citation>
    <scope>NUCLEOTIDE SEQUENCE [LARGE SCALE GENOMIC DNA]</scope>
</reference>
<evidence type="ECO:0000313" key="2">
    <source>
        <dbReference type="Proteomes" id="UP001054945"/>
    </source>
</evidence>
<keyword evidence="2" id="KW-1185">Reference proteome</keyword>
<dbReference type="Proteomes" id="UP001054945">
    <property type="component" value="Unassembled WGS sequence"/>
</dbReference>
<gene>
    <name evidence="1" type="ORF">CEXT_631441</name>
</gene>
<comment type="caution">
    <text evidence="1">The sequence shown here is derived from an EMBL/GenBank/DDBJ whole genome shotgun (WGS) entry which is preliminary data.</text>
</comment>
<accession>A0AAV4Y1X6</accession>
<sequence length="127" mass="14090">MDYFKSFTIHGTPESFSKKQAKEGAYFTSLRNHVTGICMQRRIKSFPSSGSERGVFNFGSLAMKGRGTVGNSFNDDRFTSSLKRGGVERFKSLDRKLGFHCPGRLASPASRKEKVSLLSLSLSVRSI</sequence>
<organism evidence="1 2">
    <name type="scientific">Caerostris extrusa</name>
    <name type="common">Bark spider</name>
    <name type="synonym">Caerostris bankana</name>
    <dbReference type="NCBI Taxonomy" id="172846"/>
    <lineage>
        <taxon>Eukaryota</taxon>
        <taxon>Metazoa</taxon>
        <taxon>Ecdysozoa</taxon>
        <taxon>Arthropoda</taxon>
        <taxon>Chelicerata</taxon>
        <taxon>Arachnida</taxon>
        <taxon>Araneae</taxon>
        <taxon>Araneomorphae</taxon>
        <taxon>Entelegynae</taxon>
        <taxon>Araneoidea</taxon>
        <taxon>Araneidae</taxon>
        <taxon>Caerostris</taxon>
    </lineage>
</organism>
<proteinExistence type="predicted"/>
<dbReference type="AlphaFoldDB" id="A0AAV4Y1X6"/>
<name>A0AAV4Y1X6_CAEEX</name>